<feature type="domain" description="Sm" evidence="2">
    <location>
        <begin position="13"/>
        <end position="54"/>
    </location>
</feature>
<accession>A0A8H2XPC8</accession>
<dbReference type="EMBL" id="CAJMWS010000327">
    <property type="protein sequence ID" value="CAE6431856.1"/>
    <property type="molecule type" value="Genomic_DNA"/>
</dbReference>
<protein>
    <recommendedName>
        <fullName evidence="2">Sm domain-containing protein</fullName>
    </recommendedName>
</protein>
<dbReference type="AlphaFoldDB" id="A0A8H2XPC8"/>
<organism evidence="3 4">
    <name type="scientific">Rhizoctonia solani</name>
    <dbReference type="NCBI Taxonomy" id="456999"/>
    <lineage>
        <taxon>Eukaryota</taxon>
        <taxon>Fungi</taxon>
        <taxon>Dikarya</taxon>
        <taxon>Basidiomycota</taxon>
        <taxon>Agaricomycotina</taxon>
        <taxon>Agaricomycetes</taxon>
        <taxon>Cantharellales</taxon>
        <taxon>Ceratobasidiaceae</taxon>
        <taxon>Rhizoctonia</taxon>
    </lineage>
</organism>
<name>A0A8H2XPC8_9AGAM</name>
<dbReference type="CDD" id="cd06168">
    <property type="entry name" value="LSMD1"/>
    <property type="match status" value="1"/>
</dbReference>
<dbReference type="InterPro" id="IPR010920">
    <property type="entry name" value="LSM_dom_sf"/>
</dbReference>
<evidence type="ECO:0000259" key="2">
    <source>
        <dbReference type="Pfam" id="PF01423"/>
    </source>
</evidence>
<sequence length="122" mass="13585">MDATKHMSDKVQELNSLLAKTLRVSIQDGRSFIGTFACIDREKNIVLSSTDEYPPPHSQDGPRTRTNIPEIMTCSSPWLALALVPTFEVHPVELKGSPTMTSQTLLIAPLLCSRLTDMEMRN</sequence>
<evidence type="ECO:0000256" key="1">
    <source>
        <dbReference type="SAM" id="MobiDB-lite"/>
    </source>
</evidence>
<dbReference type="InterPro" id="IPR001163">
    <property type="entry name" value="Sm_dom_euk/arc"/>
</dbReference>
<dbReference type="Pfam" id="PF01423">
    <property type="entry name" value="LSM"/>
    <property type="match status" value="1"/>
</dbReference>
<comment type="caution">
    <text evidence="3">The sequence shown here is derived from an EMBL/GenBank/DDBJ whole genome shotgun (WGS) entry which is preliminary data.</text>
</comment>
<dbReference type="SUPFAM" id="SSF50182">
    <property type="entry name" value="Sm-like ribonucleoproteins"/>
    <property type="match status" value="1"/>
</dbReference>
<dbReference type="InterPro" id="IPR050914">
    <property type="entry name" value="snRNP_SmB/NAA38-like"/>
</dbReference>
<evidence type="ECO:0000313" key="3">
    <source>
        <dbReference type="EMBL" id="CAE6431856.1"/>
    </source>
</evidence>
<evidence type="ECO:0000313" key="4">
    <source>
        <dbReference type="Proteomes" id="UP000663846"/>
    </source>
</evidence>
<dbReference type="PANTHER" id="PTHR10701">
    <property type="entry name" value="SMALL NUCLEAR RIBONUCLEOPROTEIN-ASSOCIATED PROTEIN B AND N"/>
    <property type="match status" value="1"/>
</dbReference>
<gene>
    <name evidence="3" type="ORF">RDB_LOCUS107842</name>
</gene>
<feature type="region of interest" description="Disordered" evidence="1">
    <location>
        <begin position="48"/>
        <end position="68"/>
    </location>
</feature>
<dbReference type="InterPro" id="IPR034110">
    <property type="entry name" value="LSMD1_Sm"/>
</dbReference>
<dbReference type="PANTHER" id="PTHR10701:SF5">
    <property type="entry name" value="N-ALPHA-ACETYLTRANSFERASE 38, NATC AUXILIARY SUBUNIT"/>
    <property type="match status" value="1"/>
</dbReference>
<dbReference type="Proteomes" id="UP000663846">
    <property type="component" value="Unassembled WGS sequence"/>
</dbReference>
<dbReference type="GO" id="GO:0031417">
    <property type="term" value="C:NatC complex"/>
    <property type="evidence" value="ECO:0007669"/>
    <property type="project" value="InterPro"/>
</dbReference>
<reference evidence="3" key="1">
    <citation type="submission" date="2021-01" db="EMBL/GenBank/DDBJ databases">
        <authorList>
            <person name="Kaushik A."/>
        </authorList>
    </citation>
    <scope>NUCLEOTIDE SEQUENCE</scope>
    <source>
        <strain evidence="3">AG1-1C</strain>
    </source>
</reference>
<dbReference type="Gene3D" id="2.30.30.100">
    <property type="match status" value="1"/>
</dbReference>
<proteinExistence type="predicted"/>